<protein>
    <submittedName>
        <fullName evidence="2">Guanosine-3',5'-bis(Diphosphate) 3'-pyrophosphohydrolase / GTP pyrophosphokinase, (P)ppGpp synthetase II</fullName>
        <ecNumber evidence="2">2.7.6.5</ecNumber>
        <ecNumber evidence="2">3.1.7.2</ecNumber>
    </submittedName>
</protein>
<dbReference type="CDD" id="cd05399">
    <property type="entry name" value="NT_Rel-Spo_like"/>
    <property type="match status" value="1"/>
</dbReference>
<dbReference type="Gene3D" id="1.10.3210.10">
    <property type="entry name" value="Hypothetical protein af1432"/>
    <property type="match status" value="1"/>
</dbReference>
<dbReference type="InterPro" id="IPR043519">
    <property type="entry name" value="NT_sf"/>
</dbReference>
<dbReference type="GO" id="GO:0005886">
    <property type="term" value="C:plasma membrane"/>
    <property type="evidence" value="ECO:0007669"/>
    <property type="project" value="TreeGrafter"/>
</dbReference>
<evidence type="ECO:0000259" key="1">
    <source>
        <dbReference type="SMART" id="SM00954"/>
    </source>
</evidence>
<dbReference type="Pfam" id="PF04607">
    <property type="entry name" value="RelA_SpoT"/>
    <property type="match status" value="1"/>
</dbReference>
<sequence length="346" mass="40557">MTDKDKLVHKKLEELFEWTDVKGDAESHLLIQKAFDMAYKAYKGKKIPDGSPLILHHLDVALIAMKEISLGPTSAVCALLHTLDTDDNRISEEILKNFGHNVLEIIQGFKKISALQTERASFQSEAFRNMFLSLVNDIRVILIRMAHRLHDVRRPELLTKKQKKKFFNEIKYIYIPIAHRLGLYNIKSEMENDLMLFEHPDIYHTIVDKIQATKSKREVYINDFIQPIEHELIAAGFDFEIKWRTKSVPSIWAKMKRQNVEFEQIYDIFAVRIIINSKKTNKEKEDCWMAYSIITNIYQPNPKRLRDWISTPKASGYESLHTTVMGPNKKWIEVQIRTVRMDKIAE</sequence>
<dbReference type="EC" id="3.1.7.2" evidence="2"/>
<dbReference type="GO" id="GO:0015969">
    <property type="term" value="P:guanosine tetraphosphate metabolic process"/>
    <property type="evidence" value="ECO:0007669"/>
    <property type="project" value="InterPro"/>
</dbReference>
<name>A0A3B0UGS1_9ZZZZ</name>
<dbReference type="SUPFAM" id="SSF81301">
    <property type="entry name" value="Nucleotidyltransferase"/>
    <property type="match status" value="1"/>
</dbReference>
<dbReference type="GO" id="GO:0016301">
    <property type="term" value="F:kinase activity"/>
    <property type="evidence" value="ECO:0007669"/>
    <property type="project" value="UniProtKB-KW"/>
</dbReference>
<reference evidence="2" key="1">
    <citation type="submission" date="2018-06" db="EMBL/GenBank/DDBJ databases">
        <authorList>
            <person name="Zhirakovskaya E."/>
        </authorList>
    </citation>
    <scope>NUCLEOTIDE SEQUENCE</scope>
</reference>
<organism evidence="2">
    <name type="scientific">hydrothermal vent metagenome</name>
    <dbReference type="NCBI Taxonomy" id="652676"/>
    <lineage>
        <taxon>unclassified sequences</taxon>
        <taxon>metagenomes</taxon>
        <taxon>ecological metagenomes</taxon>
    </lineage>
</organism>
<dbReference type="Pfam" id="PF13328">
    <property type="entry name" value="HD_4"/>
    <property type="match status" value="1"/>
</dbReference>
<feature type="domain" description="RelA/SpoT" evidence="1">
    <location>
        <begin position="243"/>
        <end position="346"/>
    </location>
</feature>
<dbReference type="GO" id="GO:0008893">
    <property type="term" value="F:guanosine-3',5'-bis(diphosphate) 3'-diphosphatase activity"/>
    <property type="evidence" value="ECO:0007669"/>
    <property type="project" value="UniProtKB-EC"/>
</dbReference>
<dbReference type="PANTHER" id="PTHR21262">
    <property type="entry name" value="GUANOSINE-3',5'-BIS DIPHOSPHATE 3'-PYROPHOSPHOHYDROLASE"/>
    <property type="match status" value="1"/>
</dbReference>
<keyword evidence="2" id="KW-0378">Hydrolase</keyword>
<dbReference type="Gene3D" id="3.30.460.10">
    <property type="entry name" value="Beta Polymerase, domain 2"/>
    <property type="match status" value="1"/>
</dbReference>
<dbReference type="InterPro" id="IPR007685">
    <property type="entry name" value="RelA_SpoT"/>
</dbReference>
<dbReference type="AlphaFoldDB" id="A0A3B0UGS1"/>
<feature type="non-terminal residue" evidence="2">
    <location>
        <position position="346"/>
    </location>
</feature>
<dbReference type="SUPFAM" id="SSF109604">
    <property type="entry name" value="HD-domain/PDEase-like"/>
    <property type="match status" value="1"/>
</dbReference>
<accession>A0A3B0UGS1</accession>
<keyword evidence="2" id="KW-0808">Transferase</keyword>
<dbReference type="EMBL" id="UOET01000488">
    <property type="protein sequence ID" value="VAW30225.1"/>
    <property type="molecule type" value="Genomic_DNA"/>
</dbReference>
<dbReference type="SMART" id="SM00954">
    <property type="entry name" value="RelA_SpoT"/>
    <property type="match status" value="1"/>
</dbReference>
<proteinExistence type="predicted"/>
<dbReference type="EC" id="2.7.6.5" evidence="2"/>
<evidence type="ECO:0000313" key="2">
    <source>
        <dbReference type="EMBL" id="VAW30225.1"/>
    </source>
</evidence>
<keyword evidence="2" id="KW-0418">Kinase</keyword>
<dbReference type="PANTHER" id="PTHR21262:SF31">
    <property type="entry name" value="GTP PYROPHOSPHOKINASE"/>
    <property type="match status" value="1"/>
</dbReference>
<dbReference type="GO" id="GO:0008728">
    <property type="term" value="F:GTP diphosphokinase activity"/>
    <property type="evidence" value="ECO:0007669"/>
    <property type="project" value="UniProtKB-EC"/>
</dbReference>
<gene>
    <name evidence="2" type="ORF">MNBD_BACTEROID07-1101</name>
</gene>